<evidence type="ECO:0000313" key="2">
    <source>
        <dbReference type="Proteomes" id="UP000186112"/>
    </source>
</evidence>
<reference evidence="1 2" key="1">
    <citation type="submission" date="2016-02" db="EMBL/GenBank/DDBJ databases">
        <title>Genome sequence of Tissierella creatinophila DSM 6911.</title>
        <authorList>
            <person name="Poehlein A."/>
            <person name="Daniel R."/>
        </authorList>
    </citation>
    <scope>NUCLEOTIDE SEQUENCE [LARGE SCALE GENOMIC DNA]</scope>
    <source>
        <strain evidence="1 2">DSM 6911</strain>
    </source>
</reference>
<evidence type="ECO:0008006" key="3">
    <source>
        <dbReference type="Google" id="ProtNLM"/>
    </source>
</evidence>
<dbReference type="OrthoDB" id="1667378at2"/>
<dbReference type="RefSeq" id="WP_075726473.1">
    <property type="nucleotide sequence ID" value="NZ_LTDM01000022.1"/>
</dbReference>
<sequence length="95" mass="10828">MSRMKLAMNVVKDLRSLADSIEALATDEQHVTDVEEVREPATKITFEDLRAVLAVLTRDGKQKEVKKLIIKYGAKKLSDVPEDKYQELLDEARKI</sequence>
<gene>
    <name evidence="1" type="ORF">TICRE_13900</name>
</gene>
<proteinExistence type="predicted"/>
<evidence type="ECO:0000313" key="1">
    <source>
        <dbReference type="EMBL" id="OLS02589.1"/>
    </source>
</evidence>
<name>A0A1U7M5U4_TISCR</name>
<dbReference type="AlphaFoldDB" id="A0A1U7M5U4"/>
<dbReference type="Proteomes" id="UP000186112">
    <property type="component" value="Unassembled WGS sequence"/>
</dbReference>
<comment type="caution">
    <text evidence="1">The sequence shown here is derived from an EMBL/GenBank/DDBJ whole genome shotgun (WGS) entry which is preliminary data.</text>
</comment>
<organism evidence="1 2">
    <name type="scientific">Tissierella creatinophila DSM 6911</name>
    <dbReference type="NCBI Taxonomy" id="1123403"/>
    <lineage>
        <taxon>Bacteria</taxon>
        <taxon>Bacillati</taxon>
        <taxon>Bacillota</taxon>
        <taxon>Tissierellia</taxon>
        <taxon>Tissierellales</taxon>
        <taxon>Tissierellaceae</taxon>
        <taxon>Tissierella</taxon>
    </lineage>
</organism>
<protein>
    <recommendedName>
        <fullName evidence="3">rRNA biogenesis protein rrp5</fullName>
    </recommendedName>
</protein>
<keyword evidence="2" id="KW-1185">Reference proteome</keyword>
<accession>A0A1U7M5U4</accession>
<dbReference type="EMBL" id="LTDM01000022">
    <property type="protein sequence ID" value="OLS02589.1"/>
    <property type="molecule type" value="Genomic_DNA"/>
</dbReference>